<keyword evidence="6 7" id="KW-0067">ATP-binding</keyword>
<keyword evidence="2" id="KW-0723">Serine/threonine-protein kinase</keyword>
<dbReference type="Gene3D" id="3.30.200.20">
    <property type="entry name" value="Phosphorylase Kinase, domain 1"/>
    <property type="match status" value="1"/>
</dbReference>
<keyword evidence="3" id="KW-0808">Transferase</keyword>
<evidence type="ECO:0000259" key="9">
    <source>
        <dbReference type="PROSITE" id="PS50011"/>
    </source>
</evidence>
<organism evidence="10 11">
    <name type="scientific">Actinomadura nitritigenes</name>
    <dbReference type="NCBI Taxonomy" id="134602"/>
    <lineage>
        <taxon>Bacteria</taxon>
        <taxon>Bacillati</taxon>
        <taxon>Actinomycetota</taxon>
        <taxon>Actinomycetes</taxon>
        <taxon>Streptosporangiales</taxon>
        <taxon>Thermomonosporaceae</taxon>
        <taxon>Actinomadura</taxon>
    </lineage>
</organism>
<evidence type="ECO:0000256" key="8">
    <source>
        <dbReference type="SAM" id="MobiDB-lite"/>
    </source>
</evidence>
<dbReference type="CDD" id="cd14014">
    <property type="entry name" value="STKc_PknB_like"/>
    <property type="match status" value="1"/>
</dbReference>
<reference evidence="10 11" key="1">
    <citation type="submission" date="2021-03" db="EMBL/GenBank/DDBJ databases">
        <authorList>
            <person name="Kanchanasin P."/>
            <person name="Saeng-In P."/>
            <person name="Phongsopitanun W."/>
            <person name="Yuki M."/>
            <person name="Kudo T."/>
            <person name="Ohkuma M."/>
            <person name="Tanasupawat S."/>
        </authorList>
    </citation>
    <scope>NUCLEOTIDE SEQUENCE [LARGE SCALE GENOMIC DNA]</scope>
    <source>
        <strain evidence="10 11">L46</strain>
    </source>
</reference>
<dbReference type="InterPro" id="IPR017441">
    <property type="entry name" value="Protein_kinase_ATP_BS"/>
</dbReference>
<feature type="compositionally biased region" description="Low complexity" evidence="8">
    <location>
        <begin position="297"/>
        <end position="307"/>
    </location>
</feature>
<dbReference type="EMBL" id="JAGEOK010000057">
    <property type="protein sequence ID" value="MBO2444982.1"/>
    <property type="molecule type" value="Genomic_DNA"/>
</dbReference>
<dbReference type="SUPFAM" id="SSF56112">
    <property type="entry name" value="Protein kinase-like (PK-like)"/>
    <property type="match status" value="1"/>
</dbReference>
<dbReference type="PROSITE" id="PS00107">
    <property type="entry name" value="PROTEIN_KINASE_ATP"/>
    <property type="match status" value="1"/>
</dbReference>
<feature type="region of interest" description="Disordered" evidence="8">
    <location>
        <begin position="276"/>
        <end position="312"/>
    </location>
</feature>
<dbReference type="SMART" id="SM00220">
    <property type="entry name" value="S_TKc"/>
    <property type="match status" value="1"/>
</dbReference>
<dbReference type="PANTHER" id="PTHR43289:SF6">
    <property type="entry name" value="SERINE_THREONINE-PROTEIN KINASE NEKL-3"/>
    <property type="match status" value="1"/>
</dbReference>
<dbReference type="PANTHER" id="PTHR43289">
    <property type="entry name" value="MITOGEN-ACTIVATED PROTEIN KINASE KINASE KINASE 20-RELATED"/>
    <property type="match status" value="1"/>
</dbReference>
<evidence type="ECO:0000256" key="4">
    <source>
        <dbReference type="ARBA" id="ARBA00022741"/>
    </source>
</evidence>
<evidence type="ECO:0000256" key="1">
    <source>
        <dbReference type="ARBA" id="ARBA00012513"/>
    </source>
</evidence>
<feature type="binding site" evidence="7">
    <location>
        <position position="40"/>
    </location>
    <ligand>
        <name>ATP</name>
        <dbReference type="ChEBI" id="CHEBI:30616"/>
    </ligand>
</feature>
<keyword evidence="11" id="KW-1185">Reference proteome</keyword>
<keyword evidence="5 10" id="KW-0418">Kinase</keyword>
<accession>A0ABS3RGI1</accession>
<name>A0ABS3RGI1_9ACTN</name>
<evidence type="ECO:0000256" key="7">
    <source>
        <dbReference type="PROSITE-ProRule" id="PRU10141"/>
    </source>
</evidence>
<dbReference type="InterPro" id="IPR011009">
    <property type="entry name" value="Kinase-like_dom_sf"/>
</dbReference>
<dbReference type="EC" id="2.7.11.1" evidence="1"/>
<proteinExistence type="predicted"/>
<dbReference type="GO" id="GO:0016301">
    <property type="term" value="F:kinase activity"/>
    <property type="evidence" value="ECO:0007669"/>
    <property type="project" value="UniProtKB-KW"/>
</dbReference>
<sequence>MRDGLELADRYRLEEPLGRGGMGEVWRGVDLRLRRPVAVKILPLTMAADPAAVARFRREAEIAATLNHPGITTVFDIDEHQYGDERLLFLVMELMQGRDLQRTLGEHPDGMPIERVTDLAVQVLDAMSAAHERGIVHRDLKPANLFLLKGERVKVCDFGIARLADATKITATGGSAGTPMYMAPEQIQGRTVDQRTDLYAFGCVLYEMLTGAPWVDTGASLAAILYQHLEKIPAPPRSLRADIPDHLNALVLELLAKRPEDRPHDATAVITRLNGATAETPQAQGPETVPVPPPLAPETMPATASPGPGSPLAPPLPSVRTVAVILAVLAVCGLGLYALSKFGSGTKENGSSSDVTPSGQTLKLRDLAFVLHQTGTTGPVDRIALAVNTIEQLPVTDFEPKDRPKFHASYCIRFSVTNRGERTMSVGDVTDVASHISGVLPSGASAKDWASIPLAGYPNACPRPSSSLAPHSAQTESELVFSDSTVVAARWRTFGGAGGSPNEYTISWK</sequence>
<keyword evidence="4 7" id="KW-0547">Nucleotide-binding</keyword>
<comment type="caution">
    <text evidence="10">The sequence shown here is derived from an EMBL/GenBank/DDBJ whole genome shotgun (WGS) entry which is preliminary data.</text>
</comment>
<evidence type="ECO:0000256" key="3">
    <source>
        <dbReference type="ARBA" id="ARBA00022679"/>
    </source>
</evidence>
<dbReference type="InterPro" id="IPR000719">
    <property type="entry name" value="Prot_kinase_dom"/>
</dbReference>
<evidence type="ECO:0000256" key="6">
    <source>
        <dbReference type="ARBA" id="ARBA00022840"/>
    </source>
</evidence>
<evidence type="ECO:0000313" key="10">
    <source>
        <dbReference type="EMBL" id="MBO2444982.1"/>
    </source>
</evidence>
<feature type="domain" description="Protein kinase" evidence="9">
    <location>
        <begin position="11"/>
        <end position="273"/>
    </location>
</feature>
<dbReference type="PROSITE" id="PS50011">
    <property type="entry name" value="PROTEIN_KINASE_DOM"/>
    <property type="match status" value="1"/>
</dbReference>
<dbReference type="PROSITE" id="PS00108">
    <property type="entry name" value="PROTEIN_KINASE_ST"/>
    <property type="match status" value="1"/>
</dbReference>
<gene>
    <name evidence="10" type="ORF">J4557_46520</name>
</gene>
<evidence type="ECO:0000313" key="11">
    <source>
        <dbReference type="Proteomes" id="UP000666915"/>
    </source>
</evidence>
<protein>
    <recommendedName>
        <fullName evidence="1">non-specific serine/threonine protein kinase</fullName>
        <ecNumber evidence="1">2.7.11.1</ecNumber>
    </recommendedName>
</protein>
<evidence type="ECO:0000256" key="5">
    <source>
        <dbReference type="ARBA" id="ARBA00022777"/>
    </source>
</evidence>
<dbReference type="Pfam" id="PF00069">
    <property type="entry name" value="Pkinase"/>
    <property type="match status" value="1"/>
</dbReference>
<dbReference type="InterPro" id="IPR008271">
    <property type="entry name" value="Ser/Thr_kinase_AS"/>
</dbReference>
<dbReference type="Proteomes" id="UP000666915">
    <property type="component" value="Unassembled WGS sequence"/>
</dbReference>
<dbReference type="RefSeq" id="WP_208273926.1">
    <property type="nucleotide sequence ID" value="NZ_BAAAGM010000131.1"/>
</dbReference>
<evidence type="ECO:0000256" key="2">
    <source>
        <dbReference type="ARBA" id="ARBA00022527"/>
    </source>
</evidence>
<dbReference type="Gene3D" id="1.10.510.10">
    <property type="entry name" value="Transferase(Phosphotransferase) domain 1"/>
    <property type="match status" value="1"/>
</dbReference>